<keyword evidence="4 11" id="KW-0378">Hydrolase</keyword>
<dbReference type="GO" id="GO:0009117">
    <property type="term" value="P:nucleotide metabolic process"/>
    <property type="evidence" value="ECO:0007669"/>
    <property type="project" value="UniProtKB-KW"/>
</dbReference>
<keyword evidence="2 11" id="KW-0479">Metal-binding</keyword>
<evidence type="ECO:0000256" key="6">
    <source>
        <dbReference type="ARBA" id="ARBA00023080"/>
    </source>
</evidence>
<evidence type="ECO:0000256" key="5">
    <source>
        <dbReference type="ARBA" id="ARBA00022842"/>
    </source>
</evidence>
<accession>A0A1L6T9K8</accession>
<evidence type="ECO:0000256" key="1">
    <source>
        <dbReference type="ARBA" id="ARBA00001936"/>
    </source>
</evidence>
<dbReference type="GO" id="GO:0006772">
    <property type="term" value="P:thiamine metabolic process"/>
    <property type="evidence" value="ECO:0007669"/>
    <property type="project" value="TreeGrafter"/>
</dbReference>
<dbReference type="PANTHER" id="PTHR34699:SF2">
    <property type="entry name" value="NON-CANONICAL PURINE NTP PHOSPHATASE_PRRC1 DOMAIN-CONTAINING PROTEIN"/>
    <property type="match status" value="1"/>
</dbReference>
<evidence type="ECO:0000256" key="10">
    <source>
        <dbReference type="ARBA" id="ARBA00060855"/>
    </source>
</evidence>
<comment type="cofactor">
    <cofactor evidence="11">
        <name>Mg(2+)</name>
        <dbReference type="ChEBI" id="CHEBI:18420"/>
    </cofactor>
    <cofactor evidence="11">
        <name>Mn(2+)</name>
        <dbReference type="ChEBI" id="CHEBI:29035"/>
    </cofactor>
    <text evidence="11">Binds 1 divalent metal cation per subunit; can use either Mg(2+) or Mn(2+).</text>
</comment>
<proteinExistence type="inferred from homology"/>
<dbReference type="InterPro" id="IPR050299">
    <property type="entry name" value="YjjX_NTPase"/>
</dbReference>
<evidence type="ECO:0000256" key="2">
    <source>
        <dbReference type="ARBA" id="ARBA00022723"/>
    </source>
</evidence>
<protein>
    <recommendedName>
        <fullName evidence="11">Inosine/xanthosine triphosphatase</fullName>
        <shortName evidence="11">ITPase/XTPase</shortName>
        <ecNumber evidence="11">3.6.1.73</ecNumber>
    </recommendedName>
    <alternativeName>
        <fullName evidence="11">Non-canonical purine NTP phosphatase</fullName>
    </alternativeName>
    <alternativeName>
        <fullName evidence="11">Non-standard purine NTP phosphatase</fullName>
    </alternativeName>
    <alternativeName>
        <fullName evidence="11">Nucleoside-triphosphate phosphatase</fullName>
        <shortName evidence="11">NTPase</shortName>
    </alternativeName>
</protein>
<dbReference type="NCBIfam" id="TIGR00258">
    <property type="entry name" value="inosine/xanthosine triphosphatase"/>
    <property type="match status" value="1"/>
</dbReference>
<evidence type="ECO:0000313" key="13">
    <source>
        <dbReference type="Proteomes" id="UP000029558"/>
    </source>
</evidence>
<dbReference type="InterPro" id="IPR002786">
    <property type="entry name" value="Non_canon_purine_NTPase"/>
</dbReference>
<comment type="function">
    <text evidence="11">Phosphatase that hydrolyzes non-canonical purine nucleotides such as XTP and ITP to their respective diphosphate derivatives. Probably excludes non-canonical purines from DNA/RNA precursor pool, thus preventing their incorporation into DNA/RNA and avoiding chromosomal lesions.</text>
</comment>
<keyword evidence="5 11" id="KW-0460">Magnesium</keyword>
<dbReference type="GO" id="GO:0103023">
    <property type="term" value="F:ITPase activity"/>
    <property type="evidence" value="ECO:0007669"/>
    <property type="project" value="UniProtKB-EC"/>
</dbReference>
<keyword evidence="6 11" id="KW-0546">Nucleotide metabolism</keyword>
<evidence type="ECO:0000256" key="11">
    <source>
        <dbReference type="HAMAP-Rule" id="MF_00648"/>
    </source>
</evidence>
<dbReference type="PANTHER" id="PTHR34699">
    <property type="match status" value="1"/>
</dbReference>
<evidence type="ECO:0000256" key="4">
    <source>
        <dbReference type="ARBA" id="ARBA00022801"/>
    </source>
</evidence>
<evidence type="ECO:0000256" key="8">
    <source>
        <dbReference type="ARBA" id="ARBA00048174"/>
    </source>
</evidence>
<keyword evidence="7 11" id="KW-0464">Manganese</keyword>
<comment type="caution">
    <text evidence="11">Lacks conserved residue(s) required for the propagation of feature annotation.</text>
</comment>
<comment type="catalytic activity">
    <reaction evidence="9 11">
        <text>XTP + H2O = XDP + phosphate + H(+)</text>
        <dbReference type="Rhea" id="RHEA:28406"/>
        <dbReference type="ChEBI" id="CHEBI:15377"/>
        <dbReference type="ChEBI" id="CHEBI:15378"/>
        <dbReference type="ChEBI" id="CHEBI:43474"/>
        <dbReference type="ChEBI" id="CHEBI:59884"/>
        <dbReference type="ChEBI" id="CHEBI:61314"/>
        <dbReference type="EC" id="3.6.1.73"/>
    </reaction>
</comment>
<dbReference type="AlphaFoldDB" id="A0A1L6T9K8"/>
<comment type="subunit">
    <text evidence="11">Homodimer.</text>
</comment>
<reference evidence="12 13" key="1">
    <citation type="journal article" date="2014" name="Genome Announc.">
        <title>Comparative Genome Analysis of Two Isolates of the Fish Pathogen Piscirickettsia salmonis from Different Hosts Reveals Major Differences in Virulence-Associated Secretion Systems.</title>
        <authorList>
            <person name="Bohle H."/>
            <person name="Henriquez P."/>
            <person name="Grothusen H."/>
            <person name="Navas E."/>
            <person name="Sandoval A."/>
            <person name="Bustamante F."/>
            <person name="Bustos P."/>
            <person name="Mancilla M."/>
        </authorList>
    </citation>
    <scope>NUCLEOTIDE SEQUENCE [LARGE SCALE GENOMIC DNA]</scope>
    <source>
        <strain evidence="13">B1-32597</strain>
    </source>
</reference>
<name>A0A1L6T9K8_PISSA</name>
<dbReference type="FunFam" id="3.90.950.10:FF:000002">
    <property type="entry name" value="Inosine/xanthosine triphosphatase"/>
    <property type="match status" value="1"/>
</dbReference>
<comment type="catalytic activity">
    <reaction evidence="8 11">
        <text>ITP + H2O = IDP + phosphate + H(+)</text>
        <dbReference type="Rhea" id="RHEA:28330"/>
        <dbReference type="ChEBI" id="CHEBI:15377"/>
        <dbReference type="ChEBI" id="CHEBI:15378"/>
        <dbReference type="ChEBI" id="CHEBI:43474"/>
        <dbReference type="ChEBI" id="CHEBI:58280"/>
        <dbReference type="ChEBI" id="CHEBI:61402"/>
        <dbReference type="EC" id="3.6.1.73"/>
    </reaction>
</comment>
<dbReference type="GO" id="GO:0046872">
    <property type="term" value="F:metal ion binding"/>
    <property type="evidence" value="ECO:0007669"/>
    <property type="project" value="UniProtKB-KW"/>
</dbReference>
<dbReference type="RefSeq" id="WP_017377737.1">
    <property type="nucleotide sequence ID" value="NZ_CP012508.1"/>
</dbReference>
<evidence type="ECO:0000256" key="3">
    <source>
        <dbReference type="ARBA" id="ARBA00022741"/>
    </source>
</evidence>
<dbReference type="InterPro" id="IPR026533">
    <property type="entry name" value="NTPase/PRRC1"/>
</dbReference>
<sequence>MKKDEISVVVGSQNPVKVSAARAVIARYYPKARIFCQGVAAPSQVADQPMSEQDTRIGALNRVAFCKEYAGDVDFYMAMEGGVDCFEYDAATFAYVVIDHQGHQSIGRSANLPLPKVVCQALLDGEELGQVMDRLFHTQNIKHKGGAIALLTNGHVSRKSCYIEALTLAMTPFLYAELYDL</sequence>
<dbReference type="SUPFAM" id="SSF52972">
    <property type="entry name" value="ITPase-like"/>
    <property type="match status" value="1"/>
</dbReference>
<feature type="binding site" evidence="11">
    <location>
        <begin position="72"/>
        <end position="73"/>
    </location>
    <ligand>
        <name>substrate</name>
    </ligand>
</feature>
<dbReference type="Gene3D" id="3.90.950.10">
    <property type="match status" value="1"/>
</dbReference>
<evidence type="ECO:0000256" key="9">
    <source>
        <dbReference type="ARBA" id="ARBA00048781"/>
    </source>
</evidence>
<evidence type="ECO:0000313" key="12">
    <source>
        <dbReference type="EMBL" id="ALB21842.1"/>
    </source>
</evidence>
<dbReference type="HAMAP" id="MF_00648">
    <property type="entry name" value="Non_canon_purine_NTPase_YjjX"/>
    <property type="match status" value="1"/>
</dbReference>
<comment type="cofactor">
    <cofactor evidence="1">
        <name>Mn(2+)</name>
        <dbReference type="ChEBI" id="CHEBI:29035"/>
    </cofactor>
</comment>
<dbReference type="Proteomes" id="UP000029558">
    <property type="component" value="Chromosome"/>
</dbReference>
<dbReference type="InterPro" id="IPR029001">
    <property type="entry name" value="ITPase-like_fam"/>
</dbReference>
<comment type="similarity">
    <text evidence="10 11">Belongs to the YjjX NTPase family.</text>
</comment>
<dbReference type="EC" id="3.6.1.73" evidence="11"/>
<evidence type="ECO:0000256" key="7">
    <source>
        <dbReference type="ARBA" id="ARBA00023211"/>
    </source>
</evidence>
<feature type="binding site" evidence="11">
    <location>
        <position position="72"/>
    </location>
    <ligand>
        <name>Mg(2+)</name>
        <dbReference type="ChEBI" id="CHEBI:18420"/>
    </ligand>
</feature>
<gene>
    <name evidence="12" type="ORF">KU39_658</name>
</gene>
<dbReference type="NCBIfam" id="NF003459">
    <property type="entry name" value="PRK05074.1"/>
    <property type="match status" value="1"/>
</dbReference>
<dbReference type="GO" id="GO:0000166">
    <property type="term" value="F:nucleotide binding"/>
    <property type="evidence" value="ECO:0007669"/>
    <property type="project" value="UniProtKB-KW"/>
</dbReference>
<dbReference type="Pfam" id="PF01931">
    <property type="entry name" value="NTPase_I-T"/>
    <property type="match status" value="1"/>
</dbReference>
<dbReference type="EMBL" id="CP012508">
    <property type="protein sequence ID" value="ALB21842.1"/>
    <property type="molecule type" value="Genomic_DNA"/>
</dbReference>
<organism evidence="12 13">
    <name type="scientific">Piscirickettsia salmonis</name>
    <dbReference type="NCBI Taxonomy" id="1238"/>
    <lineage>
        <taxon>Bacteria</taxon>
        <taxon>Pseudomonadati</taxon>
        <taxon>Pseudomonadota</taxon>
        <taxon>Gammaproteobacteria</taxon>
        <taxon>Thiotrichales</taxon>
        <taxon>Piscirickettsiaceae</taxon>
        <taxon>Piscirickettsia</taxon>
    </lineage>
</organism>
<dbReference type="OrthoDB" id="6334099at2"/>
<keyword evidence="3 11" id="KW-0547">Nucleotide-binding</keyword>